<protein>
    <recommendedName>
        <fullName evidence="5">Transmembrane protein</fullName>
    </recommendedName>
</protein>
<evidence type="ECO:0000313" key="4">
    <source>
        <dbReference type="Proteomes" id="UP001233271"/>
    </source>
</evidence>
<feature type="compositionally biased region" description="Low complexity" evidence="1">
    <location>
        <begin position="97"/>
        <end position="126"/>
    </location>
</feature>
<keyword evidence="2" id="KW-1133">Transmembrane helix</keyword>
<keyword evidence="2" id="KW-0472">Membrane</keyword>
<evidence type="ECO:0000313" key="3">
    <source>
        <dbReference type="EMBL" id="BEI92257.1"/>
    </source>
</evidence>
<gene>
    <name evidence="3" type="ORF">CcaverHIS019_0410770</name>
</gene>
<feature type="region of interest" description="Disordered" evidence="1">
    <location>
        <begin position="230"/>
        <end position="256"/>
    </location>
</feature>
<feature type="region of interest" description="Disordered" evidence="1">
    <location>
        <begin position="92"/>
        <end position="161"/>
    </location>
</feature>
<feature type="transmembrane region" description="Helical" evidence="2">
    <location>
        <begin position="200"/>
        <end position="224"/>
    </location>
</feature>
<keyword evidence="4" id="KW-1185">Reference proteome</keyword>
<evidence type="ECO:0008006" key="5">
    <source>
        <dbReference type="Google" id="ProtNLM"/>
    </source>
</evidence>
<dbReference type="EMBL" id="AP028215">
    <property type="protein sequence ID" value="BEI92257.1"/>
    <property type="molecule type" value="Genomic_DNA"/>
</dbReference>
<evidence type="ECO:0000256" key="2">
    <source>
        <dbReference type="SAM" id="Phobius"/>
    </source>
</evidence>
<reference evidence="3" key="1">
    <citation type="journal article" date="2023" name="BMC Genomics">
        <title>Chromosome-level genome assemblies of Cutaneotrichosporon spp. (Trichosporonales, Basidiomycota) reveal imbalanced evolution between nucleotide sequences and chromosome synteny.</title>
        <authorList>
            <person name="Kobayashi Y."/>
            <person name="Kayamori A."/>
            <person name="Aoki K."/>
            <person name="Shiwa Y."/>
            <person name="Matsutani M."/>
            <person name="Fujita N."/>
            <person name="Sugita T."/>
            <person name="Iwasaki W."/>
            <person name="Tanaka N."/>
            <person name="Takashima M."/>
        </authorList>
    </citation>
    <scope>NUCLEOTIDE SEQUENCE</scope>
    <source>
        <strain evidence="3">HIS019</strain>
    </source>
</reference>
<feature type="compositionally biased region" description="Polar residues" evidence="1">
    <location>
        <begin position="138"/>
        <end position="156"/>
    </location>
</feature>
<dbReference type="RefSeq" id="XP_060457522.1">
    <property type="nucleotide sequence ID" value="XM_060600982.1"/>
</dbReference>
<accession>A0AA48L5F2</accession>
<sequence>MIIPPDPEKDPRLFRESTTSLVTVPEDRLVDVDTLEVNAPAHPGTAYALNPGAPVAYPYGPFGDNFSIPFDPVPPYSARRELDPVERAAYGQTAQLGRTTSRASRGSTSSSATGSSAGSSTGSSTTPTLRRYGLLRNGTRSSSTPATSGTRLNGTGTKAWEGLHVGGASRRRWLGIPIPPRPTLPMSPEAKTVWRKYKRWWIALLILVGIVLVLVVGLTAGLVLSNQKGASKGGKGDAWRNNRKGQNTTYPTTPDMNISYDPQRDGPFPADGVATQCNDFQQLNSSSALTQLAINSPFFDHYISTFSFPLDSTHNGMASLDHDLFVLANGLAATGTVEIVGSNAPSGVVYGGEEGMVKIDVLARYQSGEDLSNVARVCHLAREDGSQGVGIFTPIETDGGAPGPFLLNPMYTPAFHVIIRMPPSLIATKNDTVGYIPALSIELAQMGMRIGSLQQVVLIGDLRIQGGCRGGGIVVDYASCGTCTIIGGENTVQGTFNVTENLSINSTSGTILANVILSDPNQPGDGSATITSTIPMPHSDRRRSLTGLNKRDKKGKPPPGESFDTQSPSATADPPDHLINTTFRTNEGFIFIAFLHHSPRTALRAWVSSESGMVDVSMHPNYVGPFALENMWGSIRLPPVSTPSSPDPLNQGRSRVVIQGPVDLNSTTFVSGLNATEEITAPNSVTGAAAWAWLNNGLPSVADVQNGVEGHGSALVAVATLGDLQVTFDGT</sequence>
<evidence type="ECO:0000256" key="1">
    <source>
        <dbReference type="SAM" id="MobiDB-lite"/>
    </source>
</evidence>
<dbReference type="GeneID" id="85496127"/>
<organism evidence="3 4">
    <name type="scientific">Cutaneotrichosporon cavernicola</name>
    <dbReference type="NCBI Taxonomy" id="279322"/>
    <lineage>
        <taxon>Eukaryota</taxon>
        <taxon>Fungi</taxon>
        <taxon>Dikarya</taxon>
        <taxon>Basidiomycota</taxon>
        <taxon>Agaricomycotina</taxon>
        <taxon>Tremellomycetes</taxon>
        <taxon>Trichosporonales</taxon>
        <taxon>Trichosporonaceae</taxon>
        <taxon>Cutaneotrichosporon</taxon>
    </lineage>
</organism>
<keyword evidence="2" id="KW-0812">Transmembrane</keyword>
<feature type="region of interest" description="Disordered" evidence="1">
    <location>
        <begin position="522"/>
        <end position="578"/>
    </location>
</feature>
<dbReference type="KEGG" id="ccac:CcaHIS019_0410770"/>
<name>A0AA48L5F2_9TREE</name>
<dbReference type="Proteomes" id="UP001233271">
    <property type="component" value="Chromosome 4"/>
</dbReference>
<dbReference type="AlphaFoldDB" id="A0AA48L5F2"/>
<feature type="compositionally biased region" description="Polar residues" evidence="1">
    <location>
        <begin position="244"/>
        <end position="256"/>
    </location>
</feature>
<proteinExistence type="predicted"/>